<dbReference type="GeneID" id="106157937"/>
<feature type="signal peptide" evidence="3">
    <location>
        <begin position="1"/>
        <end position="25"/>
    </location>
</feature>
<dbReference type="OrthoDB" id="272018at2759"/>
<evidence type="ECO:0000313" key="6">
    <source>
        <dbReference type="RefSeq" id="XP_013389196.1"/>
    </source>
</evidence>
<accession>A0A1S3HUH6</accession>
<evidence type="ECO:0000313" key="5">
    <source>
        <dbReference type="Proteomes" id="UP000085678"/>
    </source>
</evidence>
<dbReference type="SUPFAM" id="SSF57567">
    <property type="entry name" value="Serine protease inhibitors"/>
    <property type="match status" value="9"/>
</dbReference>
<dbReference type="RefSeq" id="XP_013389196.1">
    <property type="nucleotide sequence ID" value="XM_013533742.2"/>
</dbReference>
<feature type="chain" id="PRO_5014545764" evidence="3">
    <location>
        <begin position="26"/>
        <end position="636"/>
    </location>
</feature>
<proteinExistence type="predicted"/>
<dbReference type="InterPro" id="IPR051368">
    <property type="entry name" value="SerProtInhib-TIL_Domain"/>
</dbReference>
<dbReference type="AlphaFoldDB" id="A0A1S3HUH6"/>
<keyword evidence="3" id="KW-0732">Signal</keyword>
<reference evidence="6 7" key="1">
    <citation type="submission" date="2023-09" db="UniProtKB">
        <authorList>
            <consortium name="RefSeq"/>
        </authorList>
    </citation>
    <scope>IDENTIFICATION</scope>
    <source>
        <tissue evidence="6 7">Gonads</tissue>
    </source>
</reference>
<dbReference type="CDD" id="cd19941">
    <property type="entry name" value="TIL"/>
    <property type="match status" value="7"/>
</dbReference>
<keyword evidence="5" id="KW-1185">Reference proteome</keyword>
<sequence length="636" mass="69816">MASTNLLKMVSVLLVLALYCWITSATELEDRSCSGGLVWSNCTKNCTITCDDFEPACAEGCTPGCKCPDDKPHFHDCRCWTYNDCYTILHCTGGQVWSWEGGREGKECHATCDSPNIDCPAKSRIWGCRCPPERPLWNGNLCVRLSECPQSKQCTGGQVWKDCGSTCTATCSEPTPRCSTECASRCECPPEKPILRKGECVKYSQCPDEERCSGGMLWTTCGSACTKTCMEPNPRCTRQCVARCQCPPSRPILWNGLCIPFDHCPVAERCPSDRVWKDCGSACPKSCDDQEPTCSKKCAQGCFCPDDAPYLSNGTCVALDKCPVENQCKHGMIYSNCTSECTATCYRPFPRGCAQCVPGCTCPYNKPFLDNGECVGYQDCSRRHVCPENQEWVLFGAECVQTCEDRKPDCANREIQAGCQCKPDRPYIERNETGRCFTASECDAIVGLTTTAAPKCPDIQVWHQSASPCTRTCDDPFPTCTSENEARCACPNSAPIWHENQCIRVDQCPGKVKNECSGGQVWMSCGSKCTQTCGDPSTLCEGGCYSRCQCPLGRPVLHMGKCIGRDQCPTEQERMTTPAPGCTGGRTWQNCASPCTFTCETRYNLVCAAVCIKKCACPKHAPFWHEGKCVAESDCP</sequence>
<evidence type="ECO:0000256" key="2">
    <source>
        <dbReference type="ARBA" id="ARBA00023157"/>
    </source>
</evidence>
<feature type="domain" description="TIL" evidence="4">
    <location>
        <begin position="212"/>
        <end position="264"/>
    </location>
</feature>
<dbReference type="Gene3D" id="2.10.25.10">
    <property type="entry name" value="Laminin"/>
    <property type="match status" value="7"/>
</dbReference>
<evidence type="ECO:0000256" key="1">
    <source>
        <dbReference type="ARBA" id="ARBA00022690"/>
    </source>
</evidence>
<keyword evidence="1" id="KW-0646">Protease inhibitor</keyword>
<feature type="domain" description="TIL" evidence="4">
    <location>
        <begin position="154"/>
        <end position="206"/>
    </location>
</feature>
<dbReference type="InterPro" id="IPR036084">
    <property type="entry name" value="Ser_inhib-like_sf"/>
</dbReference>
<organism evidence="6">
    <name type="scientific">Lingula anatina</name>
    <name type="common">Brachiopod</name>
    <name type="synonym">Lingula unguis</name>
    <dbReference type="NCBI Taxonomy" id="7574"/>
    <lineage>
        <taxon>Eukaryota</taxon>
        <taxon>Metazoa</taxon>
        <taxon>Spiralia</taxon>
        <taxon>Lophotrochozoa</taxon>
        <taxon>Brachiopoda</taxon>
        <taxon>Linguliformea</taxon>
        <taxon>Lingulata</taxon>
        <taxon>Lingulida</taxon>
        <taxon>Linguloidea</taxon>
        <taxon>Lingulidae</taxon>
        <taxon>Lingula</taxon>
    </lineage>
</organism>
<gene>
    <name evidence="6 7" type="primary">LOC106157937</name>
</gene>
<name>A0A1S3HUH6_LINAN</name>
<dbReference type="Pfam" id="PF01826">
    <property type="entry name" value="TIL"/>
    <property type="match status" value="6"/>
</dbReference>
<dbReference type="PANTHER" id="PTHR23259">
    <property type="entry name" value="RIDDLE"/>
    <property type="match status" value="1"/>
</dbReference>
<dbReference type="KEGG" id="lak:106157937"/>
<evidence type="ECO:0000259" key="4">
    <source>
        <dbReference type="Pfam" id="PF01826"/>
    </source>
</evidence>
<feature type="domain" description="TIL" evidence="4">
    <location>
        <begin position="328"/>
        <end position="380"/>
    </location>
</feature>
<keyword evidence="2" id="KW-1015">Disulfide bond</keyword>
<dbReference type="GO" id="GO:0030414">
    <property type="term" value="F:peptidase inhibitor activity"/>
    <property type="evidence" value="ECO:0007669"/>
    <property type="project" value="UniProtKB-KW"/>
</dbReference>
<dbReference type="PANTHER" id="PTHR23259:SF70">
    <property type="entry name" value="ACCESSORY GLAND PROTEIN ACP62F-RELATED"/>
    <property type="match status" value="1"/>
</dbReference>
<dbReference type="Proteomes" id="UP000085678">
    <property type="component" value="Unplaced"/>
</dbReference>
<feature type="domain" description="TIL" evidence="4">
    <location>
        <begin position="270"/>
        <end position="322"/>
    </location>
</feature>
<dbReference type="RefSeq" id="XP_013389197.1">
    <property type="nucleotide sequence ID" value="XM_013533743.2"/>
</dbReference>
<dbReference type="InterPro" id="IPR002919">
    <property type="entry name" value="TIL_dom"/>
</dbReference>
<feature type="domain" description="TIL" evidence="4">
    <location>
        <begin position="582"/>
        <end position="635"/>
    </location>
</feature>
<feature type="domain" description="TIL" evidence="4">
    <location>
        <begin position="516"/>
        <end position="568"/>
    </location>
</feature>
<protein>
    <submittedName>
        <fullName evidence="6 7">SCO-spondin</fullName>
    </submittedName>
</protein>
<dbReference type="STRING" id="7574.A0A1S3HUH6"/>
<evidence type="ECO:0000313" key="7">
    <source>
        <dbReference type="RefSeq" id="XP_013389197.1"/>
    </source>
</evidence>
<evidence type="ECO:0000256" key="3">
    <source>
        <dbReference type="SAM" id="SignalP"/>
    </source>
</evidence>